<feature type="region of interest" description="Disordered" evidence="1">
    <location>
        <begin position="1636"/>
        <end position="1669"/>
    </location>
</feature>
<feature type="region of interest" description="Disordered" evidence="1">
    <location>
        <begin position="1377"/>
        <end position="1475"/>
    </location>
</feature>
<feature type="compositionally biased region" description="Basic and acidic residues" evidence="1">
    <location>
        <begin position="1122"/>
        <end position="1150"/>
    </location>
</feature>
<feature type="compositionally biased region" description="Basic residues" evidence="1">
    <location>
        <begin position="29"/>
        <end position="41"/>
    </location>
</feature>
<feature type="region of interest" description="Disordered" evidence="1">
    <location>
        <begin position="1562"/>
        <end position="1593"/>
    </location>
</feature>
<feature type="compositionally biased region" description="Basic and acidic residues" evidence="1">
    <location>
        <begin position="1441"/>
        <end position="1452"/>
    </location>
</feature>
<evidence type="ECO:0000256" key="1">
    <source>
        <dbReference type="SAM" id="MobiDB-lite"/>
    </source>
</evidence>
<feature type="region of interest" description="Disordered" evidence="1">
    <location>
        <begin position="639"/>
        <end position="667"/>
    </location>
</feature>
<feature type="compositionally biased region" description="Polar residues" evidence="1">
    <location>
        <begin position="656"/>
        <end position="666"/>
    </location>
</feature>
<accession>A0AAV2T7F6</accession>
<protein>
    <submittedName>
        <fullName evidence="2">Uncharacterized protein</fullName>
    </submittedName>
</protein>
<feature type="compositionally biased region" description="Polar residues" evidence="1">
    <location>
        <begin position="1041"/>
        <end position="1057"/>
    </location>
</feature>
<feature type="compositionally biased region" description="Basic and acidic residues" evidence="1">
    <location>
        <begin position="1000"/>
        <end position="1015"/>
    </location>
</feature>
<feature type="region of interest" description="Disordered" evidence="1">
    <location>
        <begin position="993"/>
        <end position="1015"/>
    </location>
</feature>
<feature type="region of interest" description="Disordered" evidence="1">
    <location>
        <begin position="509"/>
        <end position="545"/>
    </location>
</feature>
<feature type="compositionally biased region" description="Basic and acidic residues" evidence="1">
    <location>
        <begin position="419"/>
        <end position="434"/>
    </location>
</feature>
<feature type="compositionally biased region" description="Basic and acidic residues" evidence="1">
    <location>
        <begin position="740"/>
        <end position="750"/>
    </location>
</feature>
<proteinExistence type="predicted"/>
<sequence length="1750" mass="194060">MSHHPKSKSYKPFVRESITRLNVLENPSRRRARSSTLKRYRTTASPRPSKPSHVSPSFGVSRADNDRQTPSTGAKANKIPNTLTSKTRTVNLRKQCNGEQTNFQNGLICKKRQERKEADKLAGKGGAGKRQPEKTVKVQTSSKAPSFMPETTRVDGGVSFPDSVNRVLNNLTKNERPSTKRIHPMVYTDYKHCSTGKEEPAVLRLLDPECSSLDCGNPRYNTPEKYCTICKSERSQPDDHTTATAFSSLSQVPSKRRQSENRNILLEHNIPYQENTQLPVNDLHDPISDNALDRRIPDRLEKYLGGFRCPGLERVACCKKQPDSRDYQPKRQLFTPTSDDTDVHSYPSLSHGLRSEETGCWKSLKPQSPSRLCSPRKRAFQQSSEPANGMTTPKFAEFPKLWPFNRNRLGHPNYVEERERTGDDKIAENADQKGKGGPPFLQRYLPKGAIFSKKPRLDMEKVTSAGRYRPPVKQNLFVQPITITNEQKGLPVQMVNLVDANNPHLVQNGSLAKPATNTGSSPLLSVTPTNKPASPSDLDVTGSANKYSKAESPTVSTINSVLEGTMTLAKQPVSQPVVEDKTASPFENEQIIFQPSVRGPEYAELLSVSKKSSVEVELSTEKWKDQIKAAILGRDLRYSEKSKEKSRTQNRRTSHHLTPSNSSELFNQLGVDEADEKSLSKNFDHMIEKLRRDTLKLLELEEAYRNSKTHSRHGSIKMSRRRKSIDAQRSDRQPAGLEVGKSDEIGATESKAEPKLSAEHILLGPQSASFQRVPISLSQTASDALLKVSDTVRGAKAQTVQRVTGVKSGPTRNMDSATKAETEMAALPVQLTSSMVGVSTSVPEKRDGEEGTSTGDQAAPLAYIKLGNDKVLMHPDSFAKGKSVSIRQENQLHNLTMRKIEVEHAPDMEVKTAGFMEKGIFVEAKVEPRPEVESPRAVNVTVSENDLPSPTVLEKTDSKESVRTALSPERPQLQNFVDRPEIAVSLSPHSANEQLVGQSGEKEGKQEIKGPSDVLSKHEVAGTIFESKRSSLLEVVESRPTYTMSERVSDQNMTESSDSAEKEIVSERLPLVTETFVTVHQKDMVDEKMGPDMKAESHSSVEKIINALPKTLESTNSLGEPIKPDLRETVSSGEHEADRSPNIPEIKRESVQSVGQGAASVSPDEQQPLSSVDAKEAVISSPLENFIPPEAVRGSCSWMKESYFVRKAPAQVKRRHRRYRSTAQKTTLLATMASERVNSELSVTSTPENLNPRSFTPIVNVQRSVAQLTPQEHSCDSRTDGEMQSSTQICDLRLKLLTEPLLQPAKPVKRISSSPEAKRKKPKLDQLAGRPDKFNDRKDKPAGDLIEIPNAEKDLLTSRKPSRLLRISQLSLRRQKSEYTLELGPQRPDGTPNESTDQDEISLTPNPLIVINQGPQNAKNESKRSKTPAAHGKKVRVGRSPKAERKKEEPRRQKSSKSTKRAHFSKRTKKGDSETLEQCCQRVAAFLSNVEGKSARRSHRKTNSDQKSGRTDSATHKKIFSVTWSPSGEVGTISTSRSLEHTDNTVPLSSLDISLKSRSSSFSSEVSNAKSSSVSSRRSVSTSSRTDDVSLSVSLSSQSQSSISFSSSSSLSSNRSITPSLEKVIMKMIRCRTSHGCGNRSTGHRIRTSESPAGIYGDGTDVSTDSNYSPLRRTHRVSVERRCRSHCTTDPILSKFSPLALSVLRLFRLSNTLKDLSVHLIYRELKGLLLRRLAERRALSRGLLNQPHGH</sequence>
<dbReference type="EMBL" id="CAXLJL010000115">
    <property type="protein sequence ID" value="CAL5132122.1"/>
    <property type="molecule type" value="Genomic_DNA"/>
</dbReference>
<feature type="compositionally biased region" description="Polar residues" evidence="1">
    <location>
        <begin position="68"/>
        <end position="88"/>
    </location>
</feature>
<evidence type="ECO:0000313" key="3">
    <source>
        <dbReference type="Proteomes" id="UP001497525"/>
    </source>
</evidence>
<organism evidence="2 3">
    <name type="scientific">Calicophoron daubneyi</name>
    <name type="common">Rumen fluke</name>
    <name type="synonym">Paramphistomum daubneyi</name>
    <dbReference type="NCBI Taxonomy" id="300641"/>
    <lineage>
        <taxon>Eukaryota</taxon>
        <taxon>Metazoa</taxon>
        <taxon>Spiralia</taxon>
        <taxon>Lophotrochozoa</taxon>
        <taxon>Platyhelminthes</taxon>
        <taxon>Trematoda</taxon>
        <taxon>Digenea</taxon>
        <taxon>Plagiorchiida</taxon>
        <taxon>Pronocephalata</taxon>
        <taxon>Paramphistomoidea</taxon>
        <taxon>Paramphistomidae</taxon>
        <taxon>Calicophoron</taxon>
    </lineage>
</organism>
<feature type="compositionally biased region" description="Basic and acidic residues" evidence="1">
    <location>
        <begin position="1502"/>
        <end position="1515"/>
    </location>
</feature>
<gene>
    <name evidence="2" type="ORF">CDAUBV1_LOCUS4632</name>
</gene>
<dbReference type="Proteomes" id="UP001497525">
    <property type="component" value="Unassembled WGS sequence"/>
</dbReference>
<feature type="region of interest" description="Disordered" evidence="1">
    <location>
        <begin position="1041"/>
        <end position="1066"/>
    </location>
</feature>
<feature type="compositionally biased region" description="Polar residues" evidence="1">
    <location>
        <begin position="509"/>
        <end position="533"/>
    </location>
</feature>
<comment type="caution">
    <text evidence="2">The sequence shown here is derived from an EMBL/GenBank/DDBJ whole genome shotgun (WGS) entry which is preliminary data.</text>
</comment>
<feature type="compositionally biased region" description="Basic residues" evidence="1">
    <location>
        <begin position="707"/>
        <end position="723"/>
    </location>
</feature>
<feature type="region of interest" description="Disordered" evidence="1">
    <location>
        <begin position="1305"/>
        <end position="1346"/>
    </location>
</feature>
<feature type="region of interest" description="Disordered" evidence="1">
    <location>
        <begin position="326"/>
        <end position="346"/>
    </location>
</feature>
<feature type="compositionally biased region" description="Basic and acidic residues" evidence="1">
    <location>
        <begin position="1330"/>
        <end position="1342"/>
    </location>
</feature>
<feature type="region of interest" description="Disordered" evidence="1">
    <location>
        <begin position="706"/>
        <end position="750"/>
    </location>
</feature>
<feature type="region of interest" description="Disordered" evidence="1">
    <location>
        <begin position="1112"/>
        <end position="1173"/>
    </location>
</feature>
<feature type="region of interest" description="Disordered" evidence="1">
    <location>
        <begin position="419"/>
        <end position="442"/>
    </location>
</feature>
<feature type="region of interest" description="Disordered" evidence="1">
    <location>
        <begin position="118"/>
        <end position="147"/>
    </location>
</feature>
<feature type="compositionally biased region" description="Basic residues" evidence="1">
    <location>
        <begin position="1453"/>
        <end position="1469"/>
    </location>
</feature>
<evidence type="ECO:0000313" key="2">
    <source>
        <dbReference type="EMBL" id="CAL5132122.1"/>
    </source>
</evidence>
<feature type="region of interest" description="Disordered" evidence="1">
    <location>
        <begin position="21"/>
        <end position="88"/>
    </location>
</feature>
<reference evidence="2" key="1">
    <citation type="submission" date="2024-06" db="EMBL/GenBank/DDBJ databases">
        <authorList>
            <person name="Liu X."/>
            <person name="Lenzi L."/>
            <person name="Haldenby T S."/>
            <person name="Uol C."/>
        </authorList>
    </citation>
    <scope>NUCLEOTIDE SEQUENCE</scope>
</reference>
<feature type="region of interest" description="Disordered" evidence="1">
    <location>
        <begin position="1491"/>
        <end position="1520"/>
    </location>
</feature>
<name>A0AAV2T7F6_CALDB</name>